<reference evidence="3" key="2">
    <citation type="submission" date="2015-01" db="EMBL/GenBank/DDBJ databases">
        <title>Evolutionary Origins and Diversification of the Mycorrhizal Mutualists.</title>
        <authorList>
            <consortium name="DOE Joint Genome Institute"/>
            <consortium name="Mycorrhizal Genomics Consortium"/>
            <person name="Kohler A."/>
            <person name="Kuo A."/>
            <person name="Nagy L.G."/>
            <person name="Floudas D."/>
            <person name="Copeland A."/>
            <person name="Barry K.W."/>
            <person name="Cichocki N."/>
            <person name="Veneault-Fourrey C."/>
            <person name="LaButti K."/>
            <person name="Lindquist E.A."/>
            <person name="Lipzen A."/>
            <person name="Lundell T."/>
            <person name="Morin E."/>
            <person name="Murat C."/>
            <person name="Riley R."/>
            <person name="Ohm R."/>
            <person name="Sun H."/>
            <person name="Tunlid A."/>
            <person name="Henrissat B."/>
            <person name="Grigoriev I.V."/>
            <person name="Hibbett D.S."/>
            <person name="Martin F."/>
        </authorList>
    </citation>
    <scope>NUCLEOTIDE SEQUENCE [LARGE SCALE GENOMIC DNA]</scope>
    <source>
        <strain evidence="3">MAFF 305830</strain>
    </source>
</reference>
<dbReference type="SUPFAM" id="SSF55729">
    <property type="entry name" value="Acyl-CoA N-acyltransferases (Nat)"/>
    <property type="match status" value="1"/>
</dbReference>
<dbReference type="Gene3D" id="3.40.630.30">
    <property type="match status" value="1"/>
</dbReference>
<gene>
    <name evidence="2" type="ORF">M408DRAFT_278437</name>
</gene>
<dbReference type="HOGENOM" id="CLU_073647_1_0_1"/>
<dbReference type="Pfam" id="PF13302">
    <property type="entry name" value="Acetyltransf_3"/>
    <property type="match status" value="1"/>
</dbReference>
<dbReference type="EMBL" id="KN824347">
    <property type="protein sequence ID" value="KIM22840.1"/>
    <property type="molecule type" value="Genomic_DNA"/>
</dbReference>
<evidence type="ECO:0000313" key="2">
    <source>
        <dbReference type="EMBL" id="KIM22840.1"/>
    </source>
</evidence>
<dbReference type="InterPro" id="IPR000182">
    <property type="entry name" value="GNAT_dom"/>
</dbReference>
<reference evidence="2 3" key="1">
    <citation type="submission" date="2014-04" db="EMBL/GenBank/DDBJ databases">
        <authorList>
            <consortium name="DOE Joint Genome Institute"/>
            <person name="Kuo A."/>
            <person name="Zuccaro A."/>
            <person name="Kohler A."/>
            <person name="Nagy L.G."/>
            <person name="Floudas D."/>
            <person name="Copeland A."/>
            <person name="Barry K.W."/>
            <person name="Cichocki N."/>
            <person name="Veneault-Fourrey C."/>
            <person name="LaButti K."/>
            <person name="Lindquist E.A."/>
            <person name="Lipzen A."/>
            <person name="Lundell T."/>
            <person name="Morin E."/>
            <person name="Murat C."/>
            <person name="Sun H."/>
            <person name="Tunlid A."/>
            <person name="Henrissat B."/>
            <person name="Grigoriev I.V."/>
            <person name="Hibbett D.S."/>
            <person name="Martin F."/>
            <person name="Nordberg H.P."/>
            <person name="Cantor M.N."/>
            <person name="Hua S.X."/>
        </authorList>
    </citation>
    <scope>NUCLEOTIDE SEQUENCE [LARGE SCALE GENOMIC DNA]</scope>
    <source>
        <strain evidence="2 3">MAFF 305830</strain>
    </source>
</reference>
<proteinExistence type="predicted"/>
<evidence type="ECO:0000313" key="3">
    <source>
        <dbReference type="Proteomes" id="UP000054097"/>
    </source>
</evidence>
<feature type="domain" description="N-acetyltransferase" evidence="1">
    <location>
        <begin position="94"/>
        <end position="239"/>
    </location>
</feature>
<dbReference type="GO" id="GO:0016747">
    <property type="term" value="F:acyltransferase activity, transferring groups other than amino-acyl groups"/>
    <property type="evidence" value="ECO:0007669"/>
    <property type="project" value="InterPro"/>
</dbReference>
<dbReference type="PROSITE" id="PS51186">
    <property type="entry name" value="GNAT"/>
    <property type="match status" value="1"/>
</dbReference>
<dbReference type="AlphaFoldDB" id="A0A0C3ADV7"/>
<dbReference type="Proteomes" id="UP000054097">
    <property type="component" value="Unassembled WGS sequence"/>
</dbReference>
<accession>A0A0C3ADV7</accession>
<keyword evidence="3" id="KW-1185">Reference proteome</keyword>
<dbReference type="InterPro" id="IPR016181">
    <property type="entry name" value="Acyl_CoA_acyltransferase"/>
</dbReference>
<sequence>MQSLEQATNLAPLLLNKSTGEPYLQLPSPHDNVIITPIRPGDIDTMMEHLNDLKIVEWLAGPPHPYTYQDGKHWHDQVSAQDQGLLGKLKDGDRFVDGCPVQCLREVQADGTDVFIGDLSIRRELPQRKWISSKDANNLVKEIGDSTIAWTVGFYLVPSHHRRGIMSAALQTLIDAWAVPRMACRRIIATAMLGNAASVGVFKKLGFEHTRDVEDAVQLPEGRGGHWKTLHVLEWSYSEKS</sequence>
<name>A0A0C3ADV7_SERVB</name>
<protein>
    <recommendedName>
        <fullName evidence="1">N-acetyltransferase domain-containing protein</fullName>
    </recommendedName>
</protein>
<dbReference type="STRING" id="933852.A0A0C3ADV7"/>
<evidence type="ECO:0000259" key="1">
    <source>
        <dbReference type="PROSITE" id="PS51186"/>
    </source>
</evidence>
<dbReference type="OrthoDB" id="630895at2759"/>
<dbReference type="PANTHER" id="PTHR43328">
    <property type="entry name" value="ACETYLTRANSFERASE-RELATED"/>
    <property type="match status" value="1"/>
</dbReference>
<organism evidence="2 3">
    <name type="scientific">Serendipita vermifera MAFF 305830</name>
    <dbReference type="NCBI Taxonomy" id="933852"/>
    <lineage>
        <taxon>Eukaryota</taxon>
        <taxon>Fungi</taxon>
        <taxon>Dikarya</taxon>
        <taxon>Basidiomycota</taxon>
        <taxon>Agaricomycotina</taxon>
        <taxon>Agaricomycetes</taxon>
        <taxon>Sebacinales</taxon>
        <taxon>Serendipitaceae</taxon>
        <taxon>Serendipita</taxon>
    </lineage>
</organism>
<dbReference type="PANTHER" id="PTHR43328:SF1">
    <property type="entry name" value="N-ACETYLTRANSFERASE DOMAIN-CONTAINING PROTEIN"/>
    <property type="match status" value="1"/>
</dbReference>